<name>A0A381ILJ3_AMIAI</name>
<dbReference type="GO" id="GO:0017168">
    <property type="term" value="F:5-oxoprolinase (ATP-hydrolyzing) activity"/>
    <property type="evidence" value="ECO:0007669"/>
    <property type="project" value="TreeGrafter"/>
</dbReference>
<dbReference type="InterPro" id="IPR002821">
    <property type="entry name" value="Hydantoinase_A"/>
</dbReference>
<evidence type="ECO:0000313" key="4">
    <source>
        <dbReference type="EMBL" id="SUY29106.1"/>
    </source>
</evidence>
<feature type="domain" description="Hydantoinase A/oxoprolinase" evidence="1">
    <location>
        <begin position="212"/>
        <end position="495"/>
    </location>
</feature>
<dbReference type="EMBL" id="UFSM01000003">
    <property type="protein sequence ID" value="SUY29106.1"/>
    <property type="molecule type" value="Genomic_DNA"/>
</dbReference>
<dbReference type="InterPro" id="IPR008040">
    <property type="entry name" value="Hydant_A_N"/>
</dbReference>
<dbReference type="Pfam" id="PF01968">
    <property type="entry name" value="Hydantoinase_A"/>
    <property type="match status" value="1"/>
</dbReference>
<dbReference type="PANTHER" id="PTHR11365">
    <property type="entry name" value="5-OXOPROLINASE RELATED"/>
    <property type="match status" value="1"/>
</dbReference>
<dbReference type="InterPro" id="IPR043129">
    <property type="entry name" value="ATPase_NBD"/>
</dbReference>
<proteinExistence type="predicted"/>
<dbReference type="OrthoDB" id="9759608at2"/>
<dbReference type="InterPro" id="IPR049517">
    <property type="entry name" value="ACX-like_C"/>
</dbReference>
<reference evidence="4 5" key="1">
    <citation type="submission" date="2018-06" db="EMBL/GenBank/DDBJ databases">
        <authorList>
            <consortium name="Pathogen Informatics"/>
            <person name="Doyle S."/>
        </authorList>
    </citation>
    <scope>NUCLEOTIDE SEQUENCE [LARGE SCALE GENOMIC DNA]</scope>
    <source>
        <strain evidence="4 5">NCTC10684</strain>
    </source>
</reference>
<dbReference type="GO" id="GO:0005829">
    <property type="term" value="C:cytosol"/>
    <property type="evidence" value="ECO:0007669"/>
    <property type="project" value="TreeGrafter"/>
</dbReference>
<dbReference type="GO" id="GO:0006749">
    <property type="term" value="P:glutathione metabolic process"/>
    <property type="evidence" value="ECO:0007669"/>
    <property type="project" value="TreeGrafter"/>
</dbReference>
<keyword evidence="4" id="KW-0436">Ligase</keyword>
<accession>A0A381ILJ3</accession>
<feature type="domain" description="Hydantoinase/oxoprolinase N-terminal" evidence="2">
    <location>
        <begin position="4"/>
        <end position="191"/>
    </location>
</feature>
<dbReference type="EC" id="6.4.1.6" evidence="4"/>
<gene>
    <name evidence="4" type="primary">acxA_5</name>
    <name evidence="4" type="ORF">NCTC10684_05338</name>
</gene>
<protein>
    <submittedName>
        <fullName evidence="4">Acetone carboxylase beta subunit</fullName>
        <ecNumber evidence="4">6.4.1.6</ecNumber>
    </submittedName>
</protein>
<dbReference type="Pfam" id="PF19278">
    <property type="entry name" value="Hydant_A_C"/>
    <property type="match status" value="1"/>
</dbReference>
<dbReference type="SUPFAM" id="SSF53067">
    <property type="entry name" value="Actin-like ATPase domain"/>
    <property type="match status" value="1"/>
</dbReference>
<evidence type="ECO:0000259" key="3">
    <source>
        <dbReference type="Pfam" id="PF19278"/>
    </source>
</evidence>
<dbReference type="GO" id="GO:0018710">
    <property type="term" value="F:acetone carboxylase activity"/>
    <property type="evidence" value="ECO:0007669"/>
    <property type="project" value="UniProtKB-EC"/>
</dbReference>
<evidence type="ECO:0000313" key="5">
    <source>
        <dbReference type="Proteomes" id="UP000254701"/>
    </source>
</evidence>
<dbReference type="RefSeq" id="WP_115734362.1">
    <property type="nucleotide sequence ID" value="NZ_BAAAVY010000014.1"/>
</dbReference>
<organism evidence="4 5">
    <name type="scientific">Aminobacter aminovorans</name>
    <name type="common">Chelatobacter heintzii</name>
    <dbReference type="NCBI Taxonomy" id="83263"/>
    <lineage>
        <taxon>Bacteria</taxon>
        <taxon>Pseudomonadati</taxon>
        <taxon>Pseudomonadota</taxon>
        <taxon>Alphaproteobacteria</taxon>
        <taxon>Hyphomicrobiales</taxon>
        <taxon>Phyllobacteriaceae</taxon>
        <taxon>Aminobacter</taxon>
    </lineage>
</organism>
<dbReference type="Pfam" id="PF05378">
    <property type="entry name" value="Hydant_A_N"/>
    <property type="match status" value="1"/>
</dbReference>
<evidence type="ECO:0000259" key="2">
    <source>
        <dbReference type="Pfam" id="PF05378"/>
    </source>
</evidence>
<evidence type="ECO:0000259" key="1">
    <source>
        <dbReference type="Pfam" id="PF01968"/>
    </source>
</evidence>
<dbReference type="AlphaFoldDB" id="A0A381ILJ3"/>
<dbReference type="Proteomes" id="UP000254701">
    <property type="component" value="Unassembled WGS sequence"/>
</dbReference>
<dbReference type="InterPro" id="IPR045079">
    <property type="entry name" value="Oxoprolinase-like"/>
</dbReference>
<feature type="domain" description="Acetophenone carboxylase-like C-terminal" evidence="3">
    <location>
        <begin position="515"/>
        <end position="680"/>
    </location>
</feature>
<dbReference type="PANTHER" id="PTHR11365:SF23">
    <property type="entry name" value="HYPOTHETICAL 5-OXOPROLINASE (EUROFUNG)-RELATED"/>
    <property type="match status" value="1"/>
</dbReference>
<sequence>MQIVGIDTGGTFTDTVILTGDGRIGVGKALTTHGRLMEGVIASLAVASRSLGKSLREILEATDILSHGTTVGLNALLTNAGAKVGLLVTSGFEATLPMARSNKVHGLPDEDSINALKWRKPDLLVPRRRIIGVRERIDVDGNIIVPLDEEQARQSIRQLVARGAEAIGIALMWSPVNGSHEHRLAELVAEEAPGLHVTLSSELAPRIGEYERTATVAMNAYVAPLVRDYLTSLDQALRDEGFSGLFLIVTMGGGVRRASSLRDAPVHLLQSGPVGGIMAARQIGARLGHADVLATDVGGTSFDVGLVVGGALPTASRPRIDRHSLAVPVIDLASIGTGGGSIAYADPELGVLRVGPQSAGSMPGPACYGRGGTQPTVTDAAVVLGHLDHLGGALTLDRDAARSALAPLAGKLGLEIEEAAEGILRVANAQMADLVRRASVQRGHDPRNFVLYAYGGAAPQHVGRYAAEIGVKAIVIPRLAPEFSAWGAASSDMRTSYEIELPARPLQDFRDGEIDAFARLEQRARGEFEGLAEASLAGAVEIRRKIGLKFSRQLHRIDIEVPSPRLGRAEIAAAEAAFRSRYEQIVGRGSAHAKSTIELAAVVVEARMPIVMPDSAPTGMRGALRPSRQRRAWFGGREQETPVFLWAELGVGVVISGPAFIESDQTTAVIYPGQTATTDADGNLTMTVAVVHKRAPSPSIEEFA</sequence>